<dbReference type="PANTHER" id="PTHR32009">
    <property type="entry name" value="TMV RESISTANCE PROTEIN N-LIKE"/>
    <property type="match status" value="1"/>
</dbReference>
<keyword evidence="4" id="KW-1185">Reference proteome</keyword>
<proteinExistence type="predicted"/>
<dbReference type="PROSITE" id="PS50104">
    <property type="entry name" value="TIR"/>
    <property type="match status" value="1"/>
</dbReference>
<dbReference type="EMBL" id="JBGMDY010000003">
    <property type="protein sequence ID" value="KAL2340308.1"/>
    <property type="molecule type" value="Genomic_DNA"/>
</dbReference>
<reference evidence="3 4" key="1">
    <citation type="submission" date="2024-08" db="EMBL/GenBank/DDBJ databases">
        <title>Insights into the chromosomal genome structure of Flemingia macrophylla.</title>
        <authorList>
            <person name="Ding Y."/>
            <person name="Zhao Y."/>
            <person name="Bi W."/>
            <person name="Wu M."/>
            <person name="Zhao G."/>
            <person name="Gong Y."/>
            <person name="Li W."/>
            <person name="Zhang P."/>
        </authorList>
    </citation>
    <scope>NUCLEOTIDE SEQUENCE [LARGE SCALE GENOMIC DNA]</scope>
    <source>
        <strain evidence="3">DYQJB</strain>
        <tissue evidence="3">Leaf</tissue>
    </source>
</reference>
<gene>
    <name evidence="3" type="ORF">Fmac_008248</name>
</gene>
<evidence type="ECO:0000259" key="2">
    <source>
        <dbReference type="PROSITE" id="PS50104"/>
    </source>
</evidence>
<evidence type="ECO:0000256" key="1">
    <source>
        <dbReference type="ARBA" id="ARBA00023027"/>
    </source>
</evidence>
<dbReference type="Pfam" id="PF01582">
    <property type="entry name" value="TIR"/>
    <property type="match status" value="1"/>
</dbReference>
<keyword evidence="1" id="KW-0520">NAD</keyword>
<feature type="domain" description="TIR" evidence="2">
    <location>
        <begin position="54"/>
        <end position="143"/>
    </location>
</feature>
<dbReference type="InterPro" id="IPR000157">
    <property type="entry name" value="TIR_dom"/>
</dbReference>
<dbReference type="Proteomes" id="UP001603857">
    <property type="component" value="Unassembled WGS sequence"/>
</dbReference>
<evidence type="ECO:0000313" key="4">
    <source>
        <dbReference type="Proteomes" id="UP001603857"/>
    </source>
</evidence>
<dbReference type="Gene3D" id="3.40.50.10140">
    <property type="entry name" value="Toll/interleukin-1 receptor homology (TIR) domain"/>
    <property type="match status" value="1"/>
</dbReference>
<name>A0ABD1MY20_9FABA</name>
<dbReference type="SMART" id="SM00255">
    <property type="entry name" value="TIR"/>
    <property type="match status" value="1"/>
</dbReference>
<organism evidence="3 4">
    <name type="scientific">Flemingia macrophylla</name>
    <dbReference type="NCBI Taxonomy" id="520843"/>
    <lineage>
        <taxon>Eukaryota</taxon>
        <taxon>Viridiplantae</taxon>
        <taxon>Streptophyta</taxon>
        <taxon>Embryophyta</taxon>
        <taxon>Tracheophyta</taxon>
        <taxon>Spermatophyta</taxon>
        <taxon>Magnoliopsida</taxon>
        <taxon>eudicotyledons</taxon>
        <taxon>Gunneridae</taxon>
        <taxon>Pentapetalae</taxon>
        <taxon>rosids</taxon>
        <taxon>fabids</taxon>
        <taxon>Fabales</taxon>
        <taxon>Fabaceae</taxon>
        <taxon>Papilionoideae</taxon>
        <taxon>50 kb inversion clade</taxon>
        <taxon>NPAAA clade</taxon>
        <taxon>indigoferoid/millettioid clade</taxon>
        <taxon>Phaseoleae</taxon>
        <taxon>Flemingia</taxon>
    </lineage>
</organism>
<evidence type="ECO:0000313" key="3">
    <source>
        <dbReference type="EMBL" id="KAL2340308.1"/>
    </source>
</evidence>
<dbReference type="AlphaFoldDB" id="A0ABD1MY20"/>
<dbReference type="SUPFAM" id="SSF52200">
    <property type="entry name" value="Toll/Interleukin receptor TIR domain"/>
    <property type="match status" value="1"/>
</dbReference>
<sequence>MISCFDMKKTNAFIFGSCAFPYAASRIFRKLKGDAAQENENSMSELELDNSIPQKYGVFVSFRGEDVRYEFLSHLTEAFQREKINAFVDDRHEKGVEIRASLVAAIEGSSIWLIIFSQHYASSRWCLEELVKILECRDKYGHI</sequence>
<protein>
    <recommendedName>
        <fullName evidence="2">TIR domain-containing protein</fullName>
    </recommendedName>
</protein>
<dbReference type="InterPro" id="IPR035897">
    <property type="entry name" value="Toll_tir_struct_dom_sf"/>
</dbReference>
<dbReference type="PANTHER" id="PTHR32009:SF110">
    <property type="entry name" value="DISEASE RESISTANCE PROTEIN (TIR-NBS-LRR CLASS)"/>
    <property type="match status" value="1"/>
</dbReference>
<accession>A0ABD1MY20</accession>
<comment type="caution">
    <text evidence="3">The sequence shown here is derived from an EMBL/GenBank/DDBJ whole genome shotgun (WGS) entry which is preliminary data.</text>
</comment>